<organism evidence="1 2">
    <name type="scientific">Dendrothele bispora (strain CBS 962.96)</name>
    <dbReference type="NCBI Taxonomy" id="1314807"/>
    <lineage>
        <taxon>Eukaryota</taxon>
        <taxon>Fungi</taxon>
        <taxon>Dikarya</taxon>
        <taxon>Basidiomycota</taxon>
        <taxon>Agaricomycotina</taxon>
        <taxon>Agaricomycetes</taxon>
        <taxon>Agaricomycetidae</taxon>
        <taxon>Agaricales</taxon>
        <taxon>Agaricales incertae sedis</taxon>
        <taxon>Dendrothele</taxon>
    </lineage>
</organism>
<evidence type="ECO:0000313" key="1">
    <source>
        <dbReference type="EMBL" id="THU80932.1"/>
    </source>
</evidence>
<dbReference type="AlphaFoldDB" id="A0A4S8KY30"/>
<reference evidence="1 2" key="1">
    <citation type="journal article" date="2019" name="Nat. Ecol. Evol.">
        <title>Megaphylogeny resolves global patterns of mushroom evolution.</title>
        <authorList>
            <person name="Varga T."/>
            <person name="Krizsan K."/>
            <person name="Foldi C."/>
            <person name="Dima B."/>
            <person name="Sanchez-Garcia M."/>
            <person name="Sanchez-Ramirez S."/>
            <person name="Szollosi G.J."/>
            <person name="Szarkandi J.G."/>
            <person name="Papp V."/>
            <person name="Albert L."/>
            <person name="Andreopoulos W."/>
            <person name="Angelini C."/>
            <person name="Antonin V."/>
            <person name="Barry K.W."/>
            <person name="Bougher N.L."/>
            <person name="Buchanan P."/>
            <person name="Buyck B."/>
            <person name="Bense V."/>
            <person name="Catcheside P."/>
            <person name="Chovatia M."/>
            <person name="Cooper J."/>
            <person name="Damon W."/>
            <person name="Desjardin D."/>
            <person name="Finy P."/>
            <person name="Geml J."/>
            <person name="Haridas S."/>
            <person name="Hughes K."/>
            <person name="Justo A."/>
            <person name="Karasinski D."/>
            <person name="Kautmanova I."/>
            <person name="Kiss B."/>
            <person name="Kocsube S."/>
            <person name="Kotiranta H."/>
            <person name="LaButti K.M."/>
            <person name="Lechner B.E."/>
            <person name="Liimatainen K."/>
            <person name="Lipzen A."/>
            <person name="Lukacs Z."/>
            <person name="Mihaltcheva S."/>
            <person name="Morgado L.N."/>
            <person name="Niskanen T."/>
            <person name="Noordeloos M.E."/>
            <person name="Ohm R.A."/>
            <person name="Ortiz-Santana B."/>
            <person name="Ovrebo C."/>
            <person name="Racz N."/>
            <person name="Riley R."/>
            <person name="Savchenko A."/>
            <person name="Shiryaev A."/>
            <person name="Soop K."/>
            <person name="Spirin V."/>
            <person name="Szebenyi C."/>
            <person name="Tomsovsky M."/>
            <person name="Tulloss R.E."/>
            <person name="Uehling J."/>
            <person name="Grigoriev I.V."/>
            <person name="Vagvolgyi C."/>
            <person name="Papp T."/>
            <person name="Martin F.M."/>
            <person name="Miettinen O."/>
            <person name="Hibbett D.S."/>
            <person name="Nagy L.G."/>
        </authorList>
    </citation>
    <scope>NUCLEOTIDE SEQUENCE [LARGE SCALE GENOMIC DNA]</scope>
    <source>
        <strain evidence="1 2">CBS 962.96</strain>
    </source>
</reference>
<gene>
    <name evidence="1" type="ORF">K435DRAFT_694654</name>
</gene>
<protein>
    <submittedName>
        <fullName evidence="1">Uncharacterized protein</fullName>
    </submittedName>
</protein>
<name>A0A4S8KY30_DENBC</name>
<proteinExistence type="predicted"/>
<feature type="non-terminal residue" evidence="1">
    <location>
        <position position="1"/>
    </location>
</feature>
<keyword evidence="2" id="KW-1185">Reference proteome</keyword>
<accession>A0A4S8KY30</accession>
<dbReference type="OrthoDB" id="3252362at2759"/>
<evidence type="ECO:0000313" key="2">
    <source>
        <dbReference type="Proteomes" id="UP000297245"/>
    </source>
</evidence>
<dbReference type="Proteomes" id="UP000297245">
    <property type="component" value="Unassembled WGS sequence"/>
</dbReference>
<dbReference type="EMBL" id="ML179857">
    <property type="protein sequence ID" value="THU80932.1"/>
    <property type="molecule type" value="Genomic_DNA"/>
</dbReference>
<sequence length="147" mass="17143">NFLQGISSLSKITRQEHNEISCFLLSIIIDIPLPGSFSSMCLIRCVCALVDFLYLAQYPIHTDKTLKLLGDSLQKFHKNKDIFVDLGIQPHFRLPKLHFLNHYIQKIRYIGPYDNYNTEQTERLHSNFAKDGYQASNKKDEYTQMTK</sequence>